<evidence type="ECO:0000313" key="10">
    <source>
        <dbReference type="EMBL" id="MCD9559738.1"/>
    </source>
</evidence>
<protein>
    <recommendedName>
        <fullName evidence="9">Major facilitator superfamily (MFS) profile domain-containing protein</fullName>
    </recommendedName>
</protein>
<dbReference type="NCBIfam" id="TIGR00879">
    <property type="entry name" value="SP"/>
    <property type="match status" value="1"/>
</dbReference>
<dbReference type="CDD" id="cd17362">
    <property type="entry name" value="MFS_GLUT10_12_Class3_like"/>
    <property type="match status" value="1"/>
</dbReference>
<dbReference type="PANTHER" id="PTHR48023:SF6">
    <property type="entry name" value="D-XYLOSE-PROTON SYMPORTER-LIKE 3, CHLOROPLASTIC"/>
    <property type="match status" value="1"/>
</dbReference>
<feature type="transmembrane region" description="Helical" evidence="8">
    <location>
        <begin position="264"/>
        <end position="283"/>
    </location>
</feature>
<feature type="domain" description="Major facilitator superfamily (MFS) profile" evidence="9">
    <location>
        <begin position="102"/>
        <end position="546"/>
    </location>
</feature>
<comment type="caution">
    <text evidence="10">The sequence shown here is derived from an EMBL/GenBank/DDBJ whole genome shotgun (WGS) entry which is preliminary data.</text>
</comment>
<feature type="transmembrane region" description="Helical" evidence="8">
    <location>
        <begin position="453"/>
        <end position="480"/>
    </location>
</feature>
<evidence type="ECO:0000256" key="2">
    <source>
        <dbReference type="ARBA" id="ARBA00022448"/>
    </source>
</evidence>
<dbReference type="InterPro" id="IPR050820">
    <property type="entry name" value="MFS_Sugar_Transporter"/>
</dbReference>
<evidence type="ECO:0000256" key="1">
    <source>
        <dbReference type="ARBA" id="ARBA00004141"/>
    </source>
</evidence>
<keyword evidence="2 7" id="KW-0813">Transport</keyword>
<dbReference type="SUPFAM" id="SSF103473">
    <property type="entry name" value="MFS general substrate transporter"/>
    <property type="match status" value="1"/>
</dbReference>
<feature type="transmembrane region" description="Helical" evidence="8">
    <location>
        <begin position="523"/>
        <end position="542"/>
    </location>
</feature>
<feature type="transmembrane region" description="Helical" evidence="8">
    <location>
        <begin position="176"/>
        <end position="198"/>
    </location>
</feature>
<comment type="similarity">
    <text evidence="7">Belongs to the major facilitator superfamily. Sugar transporter (TC 2.A.1.1) family.</text>
</comment>
<reference evidence="10 11" key="1">
    <citation type="journal article" date="2021" name="BMC Genomics">
        <title>Datura genome reveals duplications of psychoactive alkaloid biosynthetic genes and high mutation rate following tissue culture.</title>
        <authorList>
            <person name="Rajewski A."/>
            <person name="Carter-House D."/>
            <person name="Stajich J."/>
            <person name="Litt A."/>
        </authorList>
    </citation>
    <scope>NUCLEOTIDE SEQUENCE [LARGE SCALE GENOMIC DNA]</scope>
    <source>
        <strain evidence="10">AR-01</strain>
    </source>
</reference>
<dbReference type="PROSITE" id="PS00217">
    <property type="entry name" value="SUGAR_TRANSPORT_2"/>
    <property type="match status" value="1"/>
</dbReference>
<gene>
    <name evidence="10" type="ORF">HAX54_017970</name>
</gene>
<evidence type="ECO:0000256" key="4">
    <source>
        <dbReference type="ARBA" id="ARBA00022989"/>
    </source>
</evidence>
<evidence type="ECO:0000256" key="6">
    <source>
        <dbReference type="ARBA" id="ARBA00044504"/>
    </source>
</evidence>
<accession>A0ABS8ULI5</accession>
<feature type="transmembrane region" description="Helical" evidence="8">
    <location>
        <begin position="137"/>
        <end position="164"/>
    </location>
</feature>
<dbReference type="InterPro" id="IPR005828">
    <property type="entry name" value="MFS_sugar_transport-like"/>
</dbReference>
<feature type="transmembrane region" description="Helical" evidence="8">
    <location>
        <begin position="492"/>
        <end position="511"/>
    </location>
</feature>
<dbReference type="InterPro" id="IPR020846">
    <property type="entry name" value="MFS_dom"/>
</dbReference>
<feature type="transmembrane region" description="Helical" evidence="8">
    <location>
        <begin position="204"/>
        <end position="222"/>
    </location>
</feature>
<dbReference type="Pfam" id="PF00083">
    <property type="entry name" value="Sugar_tr"/>
    <property type="match status" value="1"/>
</dbReference>
<evidence type="ECO:0000256" key="5">
    <source>
        <dbReference type="ARBA" id="ARBA00023136"/>
    </source>
</evidence>
<dbReference type="Gene3D" id="1.20.1250.20">
    <property type="entry name" value="MFS general substrate transporter like domains"/>
    <property type="match status" value="1"/>
</dbReference>
<keyword evidence="5 8" id="KW-0472">Membrane</keyword>
<dbReference type="EMBL" id="JACEIK010002204">
    <property type="protein sequence ID" value="MCD9559738.1"/>
    <property type="molecule type" value="Genomic_DNA"/>
</dbReference>
<dbReference type="PANTHER" id="PTHR48023">
    <property type="entry name" value="D-XYLOSE-PROTON SYMPORTER-LIKE 2"/>
    <property type="match status" value="1"/>
</dbReference>
<comment type="subcellular location">
    <subcellularLocation>
        <location evidence="1">Membrane</location>
        <topology evidence="1">Multi-pass membrane protein</topology>
    </subcellularLocation>
</comment>
<keyword evidence="11" id="KW-1185">Reference proteome</keyword>
<keyword evidence="4 8" id="KW-1133">Transmembrane helix</keyword>
<dbReference type="InterPro" id="IPR036259">
    <property type="entry name" value="MFS_trans_sf"/>
</dbReference>
<feature type="transmembrane region" description="Helical" evidence="8">
    <location>
        <begin position="428"/>
        <end position="447"/>
    </location>
</feature>
<proteinExistence type="inferred from homology"/>
<evidence type="ECO:0000256" key="3">
    <source>
        <dbReference type="ARBA" id="ARBA00022692"/>
    </source>
</evidence>
<keyword evidence="3 8" id="KW-0812">Transmembrane</keyword>
<dbReference type="PROSITE" id="PS50850">
    <property type="entry name" value="MFS"/>
    <property type="match status" value="1"/>
</dbReference>
<evidence type="ECO:0000313" key="11">
    <source>
        <dbReference type="Proteomes" id="UP000823775"/>
    </source>
</evidence>
<dbReference type="Proteomes" id="UP000823775">
    <property type="component" value="Unassembled WGS sequence"/>
</dbReference>
<organism evidence="10 11">
    <name type="scientific">Datura stramonium</name>
    <name type="common">Jimsonweed</name>
    <name type="synonym">Common thornapple</name>
    <dbReference type="NCBI Taxonomy" id="4076"/>
    <lineage>
        <taxon>Eukaryota</taxon>
        <taxon>Viridiplantae</taxon>
        <taxon>Streptophyta</taxon>
        <taxon>Embryophyta</taxon>
        <taxon>Tracheophyta</taxon>
        <taxon>Spermatophyta</taxon>
        <taxon>Magnoliopsida</taxon>
        <taxon>eudicotyledons</taxon>
        <taxon>Gunneridae</taxon>
        <taxon>Pentapetalae</taxon>
        <taxon>asterids</taxon>
        <taxon>lamiids</taxon>
        <taxon>Solanales</taxon>
        <taxon>Solanaceae</taxon>
        <taxon>Solanoideae</taxon>
        <taxon>Datureae</taxon>
        <taxon>Datura</taxon>
    </lineage>
</organism>
<dbReference type="InterPro" id="IPR005829">
    <property type="entry name" value="Sugar_transporter_CS"/>
</dbReference>
<sequence length="559" mass="59815">MALASIQPWYNPTVTLSRPPSLTRSKSLISISCIFTSKNLNQCTRNCSFMARNKEFFLRKVPLLPNGRLGLKVSASSGEESESCNAESAYLEEFNWFSVILPFIFPALGGLLFGYDIGATSGATISLQSAELSGTTWYSLSAVQLGLVVSGSLYGALIGSILAYPFADFLGRRRELIIAAILYVAGGSLTASAPGLGALLLGRLVYGLGIGLAMHGAPLYIAETCPSQIRGTLISLKELAIVLGILMGYFVGSYEIDVIGGWRNMFGLSAPIALLMGFGMWTLPPSPRWLLLRAIQGKGPLQEYKEKAIRALSKLRGRPAGDKVSENQIEDTIISLKTAYTDEDAEGNFLEVLQGPSLKAFIIGGGLVLFQQITGQPSVLYYAGSILQSAGFSAASDATRVSVIIGIFKSLMTAVAVLKADDLGRRPLLIGGVSGIALSLFLLSAYYKFLGSFPLVAVSALLLYVGCYQISFGPISWLMVSEIFPLRTRGKGISLAVLTNFGSNAIVTFAFSPLKELLGAENLFLLFGLIALLSLLFVVISVPETKGLSLEEIESKILK</sequence>
<dbReference type="InterPro" id="IPR003663">
    <property type="entry name" value="Sugar/inositol_transpt"/>
</dbReference>
<comment type="similarity">
    <text evidence="6">Belongs to the major facilitator superfamily. Phosphate:H(+) symporter (TC 2.A.1.9) family.</text>
</comment>
<feature type="transmembrane region" description="Helical" evidence="8">
    <location>
        <begin position="96"/>
        <end position="117"/>
    </location>
</feature>
<name>A0ABS8ULI5_DATST</name>
<evidence type="ECO:0000256" key="8">
    <source>
        <dbReference type="SAM" id="Phobius"/>
    </source>
</evidence>
<dbReference type="PRINTS" id="PR00171">
    <property type="entry name" value="SUGRTRNSPORT"/>
</dbReference>
<evidence type="ECO:0000256" key="7">
    <source>
        <dbReference type="RuleBase" id="RU003346"/>
    </source>
</evidence>
<feature type="transmembrane region" description="Helical" evidence="8">
    <location>
        <begin position="234"/>
        <end position="252"/>
    </location>
</feature>
<evidence type="ECO:0000259" key="9">
    <source>
        <dbReference type="PROSITE" id="PS50850"/>
    </source>
</evidence>